<dbReference type="PROSITE" id="PS51186">
    <property type="entry name" value="GNAT"/>
    <property type="match status" value="1"/>
</dbReference>
<dbReference type="InterPro" id="IPR016181">
    <property type="entry name" value="Acyl_CoA_acyltransferase"/>
</dbReference>
<feature type="domain" description="N-acetyltransferase" evidence="1">
    <location>
        <begin position="17"/>
        <end position="181"/>
    </location>
</feature>
<dbReference type="SUPFAM" id="SSF55729">
    <property type="entry name" value="Acyl-CoA N-acyltransferases (Nat)"/>
    <property type="match status" value="1"/>
</dbReference>
<proteinExistence type="predicted"/>
<name>A0A1H0SNP4_9PSEU</name>
<evidence type="ECO:0000313" key="3">
    <source>
        <dbReference type="Proteomes" id="UP000199691"/>
    </source>
</evidence>
<dbReference type="EMBL" id="FNIX01000008">
    <property type="protein sequence ID" value="SDP43357.1"/>
    <property type="molecule type" value="Genomic_DNA"/>
</dbReference>
<dbReference type="Proteomes" id="UP000199691">
    <property type="component" value="Unassembled WGS sequence"/>
</dbReference>
<protein>
    <submittedName>
        <fullName evidence="2">Protein N-acetyltransferase, RimJ/RimL family</fullName>
    </submittedName>
</protein>
<dbReference type="AlphaFoldDB" id="A0A1H0SNP4"/>
<dbReference type="GO" id="GO:0008999">
    <property type="term" value="F:protein-N-terminal-alanine acetyltransferase activity"/>
    <property type="evidence" value="ECO:0007669"/>
    <property type="project" value="TreeGrafter"/>
</dbReference>
<evidence type="ECO:0000259" key="1">
    <source>
        <dbReference type="PROSITE" id="PS51186"/>
    </source>
</evidence>
<dbReference type="RefSeq" id="WP_090099516.1">
    <property type="nucleotide sequence ID" value="NZ_FNIX01000008.1"/>
</dbReference>
<reference evidence="3" key="1">
    <citation type="submission" date="2016-10" db="EMBL/GenBank/DDBJ databases">
        <authorList>
            <person name="Varghese N."/>
            <person name="Submissions S."/>
        </authorList>
    </citation>
    <scope>NUCLEOTIDE SEQUENCE [LARGE SCALE GENOMIC DNA]</scope>
    <source>
        <strain evidence="3">CGMCC 4.6609</strain>
    </source>
</reference>
<dbReference type="STRING" id="641025.SAMN05421507_108177"/>
<dbReference type="GO" id="GO:1990189">
    <property type="term" value="F:protein N-terminal-serine acetyltransferase activity"/>
    <property type="evidence" value="ECO:0007669"/>
    <property type="project" value="TreeGrafter"/>
</dbReference>
<keyword evidence="2" id="KW-0808">Transferase</keyword>
<dbReference type="InterPro" id="IPR000182">
    <property type="entry name" value="GNAT_dom"/>
</dbReference>
<dbReference type="OrthoDB" id="2061990at2"/>
<evidence type="ECO:0000313" key="2">
    <source>
        <dbReference type="EMBL" id="SDP43357.1"/>
    </source>
</evidence>
<keyword evidence="3" id="KW-1185">Reference proteome</keyword>
<dbReference type="InterPro" id="IPR051908">
    <property type="entry name" value="Ribosomal_N-acetyltransferase"/>
</dbReference>
<dbReference type="PANTHER" id="PTHR43441">
    <property type="entry name" value="RIBOSOMAL-PROTEIN-SERINE ACETYLTRANSFERASE"/>
    <property type="match status" value="1"/>
</dbReference>
<dbReference type="GO" id="GO:0005737">
    <property type="term" value="C:cytoplasm"/>
    <property type="evidence" value="ECO:0007669"/>
    <property type="project" value="TreeGrafter"/>
</dbReference>
<organism evidence="2 3">
    <name type="scientific">Lentzea jiangxiensis</name>
    <dbReference type="NCBI Taxonomy" id="641025"/>
    <lineage>
        <taxon>Bacteria</taxon>
        <taxon>Bacillati</taxon>
        <taxon>Actinomycetota</taxon>
        <taxon>Actinomycetes</taxon>
        <taxon>Pseudonocardiales</taxon>
        <taxon>Pseudonocardiaceae</taxon>
        <taxon>Lentzea</taxon>
    </lineage>
</organism>
<accession>A0A1H0SNP4</accession>
<dbReference type="Gene3D" id="3.40.630.30">
    <property type="match status" value="1"/>
</dbReference>
<dbReference type="CDD" id="cd04301">
    <property type="entry name" value="NAT_SF"/>
    <property type="match status" value="1"/>
</dbReference>
<sequence>MLQTVDLATVEVATERFELRPWRESDLGVLAEAATDSYITSITTVPATYTTEAGHGFLHRMTELSADGITVPRAIADRVTDTVVGHISLRLRDLDLGRVGLGYWVLPSARGRGVAREAVTGLSNWAFDRLGSWRVELCIEPWNEPSKQVALSAGFVREGLLRNWQAVGGRRSDVEMFSRVRPLASGSDDR</sequence>
<dbReference type="Pfam" id="PF13302">
    <property type="entry name" value="Acetyltransf_3"/>
    <property type="match status" value="1"/>
</dbReference>
<gene>
    <name evidence="2" type="ORF">SAMN05421507_108177</name>
</gene>
<dbReference type="PANTHER" id="PTHR43441:SF10">
    <property type="entry name" value="ACETYLTRANSFERASE"/>
    <property type="match status" value="1"/>
</dbReference>